<feature type="coiled-coil region" evidence="1">
    <location>
        <begin position="25"/>
        <end position="150"/>
    </location>
</feature>
<reference evidence="3" key="1">
    <citation type="submission" date="2023-05" db="EMBL/GenBank/DDBJ databases">
        <title>Nepenthes gracilis genome sequencing.</title>
        <authorList>
            <person name="Fukushima K."/>
        </authorList>
    </citation>
    <scope>NUCLEOTIDE SEQUENCE</scope>
    <source>
        <strain evidence="3">SING2019-196</strain>
    </source>
</reference>
<organism evidence="3 4">
    <name type="scientific">Nepenthes gracilis</name>
    <name type="common">Slender pitcher plant</name>
    <dbReference type="NCBI Taxonomy" id="150966"/>
    <lineage>
        <taxon>Eukaryota</taxon>
        <taxon>Viridiplantae</taxon>
        <taxon>Streptophyta</taxon>
        <taxon>Embryophyta</taxon>
        <taxon>Tracheophyta</taxon>
        <taxon>Spermatophyta</taxon>
        <taxon>Magnoliopsida</taxon>
        <taxon>eudicotyledons</taxon>
        <taxon>Gunneridae</taxon>
        <taxon>Pentapetalae</taxon>
        <taxon>Caryophyllales</taxon>
        <taxon>Nepenthaceae</taxon>
        <taxon>Nepenthes</taxon>
    </lineage>
</organism>
<accession>A0AAD3Y0G5</accession>
<sequence>MELPQEVDDYIKQSMDHTLGLPVPNDALQQKLQSLEAANYRLRHQYLTLQLKLKEKDKSLERAREEACLNAQALKKFVEENHNLANECANLVSQCSRLERECLLYDHDREALMEFGNDMDERAKELENRVFTLEEELRRVSEEARFYKQQVGVSSVKLSEECTSLEQNLLDGLISSLVDKEEVAKTGRGFLEANSEAEMYHKLLKMWNDLKVGTRNILFLAAQVQILQKDKEHLRINLHRAEAEVKVLFEENTILDEENKRLLRHRNSETKHNGSGGKPHSSSNRRKSNKRKSGPRMSCPIDRKVDFNDVDSPPREPLLPLQESGTCKK</sequence>
<evidence type="ECO:0000256" key="2">
    <source>
        <dbReference type="SAM" id="MobiDB-lite"/>
    </source>
</evidence>
<dbReference type="AlphaFoldDB" id="A0AAD3Y0G5"/>
<comment type="caution">
    <text evidence="3">The sequence shown here is derived from an EMBL/GenBank/DDBJ whole genome shotgun (WGS) entry which is preliminary data.</text>
</comment>
<gene>
    <name evidence="3" type="ORF">Nepgr_024404</name>
</gene>
<proteinExistence type="predicted"/>
<keyword evidence="1" id="KW-0175">Coiled coil</keyword>
<name>A0AAD3Y0G5_NEPGR</name>
<protein>
    <submittedName>
        <fullName evidence="3">Uncharacterized protein</fullName>
    </submittedName>
</protein>
<feature type="compositionally biased region" description="Basic residues" evidence="2">
    <location>
        <begin position="283"/>
        <end position="294"/>
    </location>
</feature>
<dbReference type="Proteomes" id="UP001279734">
    <property type="component" value="Unassembled WGS sequence"/>
</dbReference>
<dbReference type="PANTHER" id="PTHR35689">
    <property type="entry name" value="EARLY ENDOSOME ANTIGEN"/>
    <property type="match status" value="1"/>
</dbReference>
<dbReference type="PANTHER" id="PTHR35689:SF1">
    <property type="entry name" value="EARLY ENDOSOME ANTIGEN"/>
    <property type="match status" value="1"/>
</dbReference>
<keyword evidence="4" id="KW-1185">Reference proteome</keyword>
<evidence type="ECO:0000256" key="1">
    <source>
        <dbReference type="SAM" id="Coils"/>
    </source>
</evidence>
<dbReference type="EMBL" id="BSYO01000024">
    <property type="protein sequence ID" value="GMH22561.1"/>
    <property type="molecule type" value="Genomic_DNA"/>
</dbReference>
<evidence type="ECO:0000313" key="4">
    <source>
        <dbReference type="Proteomes" id="UP001279734"/>
    </source>
</evidence>
<evidence type="ECO:0000313" key="3">
    <source>
        <dbReference type="EMBL" id="GMH22561.1"/>
    </source>
</evidence>
<feature type="region of interest" description="Disordered" evidence="2">
    <location>
        <begin position="264"/>
        <end position="329"/>
    </location>
</feature>
<feature type="coiled-coil region" evidence="1">
    <location>
        <begin position="224"/>
        <end position="258"/>
    </location>
</feature>